<organism evidence="1 2">
    <name type="scientific">Amycolatopsis rubida</name>
    <dbReference type="NCBI Taxonomy" id="112413"/>
    <lineage>
        <taxon>Bacteria</taxon>
        <taxon>Bacillati</taxon>
        <taxon>Actinomycetota</taxon>
        <taxon>Actinomycetes</taxon>
        <taxon>Pseudonocardiales</taxon>
        <taxon>Pseudonocardiaceae</taxon>
        <taxon>Amycolatopsis</taxon>
    </lineage>
</organism>
<evidence type="ECO:0000313" key="1">
    <source>
        <dbReference type="EMBL" id="SFQ31439.1"/>
    </source>
</evidence>
<gene>
    <name evidence="1" type="ORF">SAMN05421854_110239</name>
</gene>
<sequence>MTMNPLFDVVIEQPGVMYWEDPEDNDCWQARQLGAGVYPARLVTTDLRELGADDDLTPTVGRPYFAISDVPAIVVDGWPIDLERGTEVVHRVWLYDYLVRDGAEIWGFKVDESLDPRRHLVGFLSKRESTSVRGS</sequence>
<proteinExistence type="predicted"/>
<reference evidence="1 2" key="1">
    <citation type="submission" date="2016-10" db="EMBL/GenBank/DDBJ databases">
        <authorList>
            <person name="de Groot N.N."/>
        </authorList>
    </citation>
    <scope>NUCLEOTIDE SEQUENCE [LARGE SCALE GENOMIC DNA]</scope>
    <source>
        <strain evidence="1 2">DSM 44637</strain>
    </source>
</reference>
<name>A0A1I5XHI9_9PSEU</name>
<protein>
    <submittedName>
        <fullName evidence="1">Uncharacterized protein</fullName>
    </submittedName>
</protein>
<dbReference type="EMBL" id="FOWC01000010">
    <property type="protein sequence ID" value="SFQ31439.1"/>
    <property type="molecule type" value="Genomic_DNA"/>
</dbReference>
<dbReference type="AlphaFoldDB" id="A0A1I5XHI9"/>
<evidence type="ECO:0000313" key="2">
    <source>
        <dbReference type="Proteomes" id="UP000199137"/>
    </source>
</evidence>
<accession>A0A1I5XHI9</accession>
<dbReference type="Proteomes" id="UP000199137">
    <property type="component" value="Unassembled WGS sequence"/>
</dbReference>